<keyword evidence="2" id="KW-0575">Peroxidase</keyword>
<comment type="similarity">
    <text evidence="7">Belongs to the chloroperoxidase family.</text>
</comment>
<keyword evidence="4" id="KW-0479">Metal-binding</keyword>
<sequence>MIEHDASLIHNDEYFGGDPAQVNITLAKQLLGRGQSNGTLGVMELGAARKARLANSIAINSNTTFNSTQQTVAFGEASILILVFGSKNNETVTVDTACSFLVDEKIPDEWERATSAISTTEIEATAAKIVAASV</sequence>
<name>A0AAD9LMM4_9STRA</name>
<dbReference type="Gene3D" id="1.10.489.10">
    <property type="entry name" value="Chloroperoxidase-like"/>
    <property type="match status" value="1"/>
</dbReference>
<evidence type="ECO:0000256" key="6">
    <source>
        <dbReference type="ARBA" id="ARBA00023004"/>
    </source>
</evidence>
<keyword evidence="3" id="KW-0349">Heme</keyword>
<keyword evidence="5" id="KW-0560">Oxidoreductase</keyword>
<keyword evidence="10" id="KW-1185">Reference proteome</keyword>
<dbReference type="PROSITE" id="PS51405">
    <property type="entry name" value="HEME_HALOPEROXIDASE"/>
    <property type="match status" value="1"/>
</dbReference>
<comment type="caution">
    <text evidence="9">The sequence shown here is derived from an EMBL/GenBank/DDBJ whole genome shotgun (WGS) entry which is preliminary data.</text>
</comment>
<dbReference type="InterPro" id="IPR036851">
    <property type="entry name" value="Chloroperoxidase-like_sf"/>
</dbReference>
<evidence type="ECO:0000256" key="4">
    <source>
        <dbReference type="ARBA" id="ARBA00022723"/>
    </source>
</evidence>
<dbReference type="GO" id="GO:0004601">
    <property type="term" value="F:peroxidase activity"/>
    <property type="evidence" value="ECO:0007669"/>
    <property type="project" value="UniProtKB-KW"/>
</dbReference>
<dbReference type="PANTHER" id="PTHR33577:SF9">
    <property type="entry name" value="PEROXIDASE STCC"/>
    <property type="match status" value="1"/>
</dbReference>
<evidence type="ECO:0000256" key="5">
    <source>
        <dbReference type="ARBA" id="ARBA00023002"/>
    </source>
</evidence>
<dbReference type="AlphaFoldDB" id="A0AAD9LMM4"/>
<gene>
    <name evidence="9" type="ORF">P3T76_007452</name>
</gene>
<dbReference type="Proteomes" id="UP001259832">
    <property type="component" value="Unassembled WGS sequence"/>
</dbReference>
<evidence type="ECO:0000256" key="3">
    <source>
        <dbReference type="ARBA" id="ARBA00022617"/>
    </source>
</evidence>
<proteinExistence type="inferred from homology"/>
<evidence type="ECO:0000256" key="1">
    <source>
        <dbReference type="ARBA" id="ARBA00001970"/>
    </source>
</evidence>
<accession>A0AAD9LMM4</accession>
<protein>
    <submittedName>
        <fullName evidence="9">Aromatic peroxygenase</fullName>
    </submittedName>
</protein>
<organism evidence="9 10">
    <name type="scientific">Phytophthora citrophthora</name>
    <dbReference type="NCBI Taxonomy" id="4793"/>
    <lineage>
        <taxon>Eukaryota</taxon>
        <taxon>Sar</taxon>
        <taxon>Stramenopiles</taxon>
        <taxon>Oomycota</taxon>
        <taxon>Peronosporomycetes</taxon>
        <taxon>Peronosporales</taxon>
        <taxon>Peronosporaceae</taxon>
        <taxon>Phytophthora</taxon>
    </lineage>
</organism>
<comment type="cofactor">
    <cofactor evidence="1">
        <name>heme b</name>
        <dbReference type="ChEBI" id="CHEBI:60344"/>
    </cofactor>
</comment>
<dbReference type="EMBL" id="JASMQC010000012">
    <property type="protein sequence ID" value="KAK1941586.1"/>
    <property type="molecule type" value="Genomic_DNA"/>
</dbReference>
<evidence type="ECO:0000256" key="7">
    <source>
        <dbReference type="ARBA" id="ARBA00025795"/>
    </source>
</evidence>
<dbReference type="GO" id="GO:0046872">
    <property type="term" value="F:metal ion binding"/>
    <property type="evidence" value="ECO:0007669"/>
    <property type="project" value="UniProtKB-KW"/>
</dbReference>
<reference evidence="9" key="1">
    <citation type="submission" date="2023-08" db="EMBL/GenBank/DDBJ databases">
        <title>Reference Genome Resource for the Citrus Pathogen Phytophthora citrophthora.</title>
        <authorList>
            <person name="Moller H."/>
            <person name="Coetzee B."/>
            <person name="Rose L.J."/>
            <person name="Van Niekerk J.M."/>
        </authorList>
    </citation>
    <scope>NUCLEOTIDE SEQUENCE</scope>
    <source>
        <strain evidence="9">STE-U-9442</strain>
    </source>
</reference>
<keyword evidence="6" id="KW-0408">Iron</keyword>
<dbReference type="InterPro" id="IPR000028">
    <property type="entry name" value="Chloroperoxidase"/>
</dbReference>
<feature type="domain" description="Heme haloperoxidase family profile" evidence="8">
    <location>
        <begin position="1"/>
        <end position="126"/>
    </location>
</feature>
<evidence type="ECO:0000259" key="8">
    <source>
        <dbReference type="PROSITE" id="PS51405"/>
    </source>
</evidence>
<dbReference type="Pfam" id="PF01328">
    <property type="entry name" value="Peroxidase_2"/>
    <property type="match status" value="1"/>
</dbReference>
<evidence type="ECO:0000313" key="10">
    <source>
        <dbReference type="Proteomes" id="UP001259832"/>
    </source>
</evidence>
<dbReference type="PANTHER" id="PTHR33577">
    <property type="entry name" value="STERIGMATOCYSTIN BIOSYNTHESIS PEROXIDASE STCC-RELATED"/>
    <property type="match status" value="1"/>
</dbReference>
<evidence type="ECO:0000313" key="9">
    <source>
        <dbReference type="EMBL" id="KAK1941586.1"/>
    </source>
</evidence>
<evidence type="ECO:0000256" key="2">
    <source>
        <dbReference type="ARBA" id="ARBA00022559"/>
    </source>
</evidence>